<dbReference type="InterPro" id="IPR019734">
    <property type="entry name" value="TPR_rpt"/>
</dbReference>
<dbReference type="SMART" id="SM00028">
    <property type="entry name" value="TPR"/>
    <property type="match status" value="6"/>
</dbReference>
<dbReference type="PROSITE" id="PS50293">
    <property type="entry name" value="TPR_REGION"/>
    <property type="match status" value="1"/>
</dbReference>
<dbReference type="SUPFAM" id="SSF48452">
    <property type="entry name" value="TPR-like"/>
    <property type="match status" value="2"/>
</dbReference>
<proteinExistence type="predicted"/>
<accession>A0A3S0MPI3</accession>
<evidence type="ECO:0000313" key="3">
    <source>
        <dbReference type="Proteomes" id="UP000279908"/>
    </source>
</evidence>
<dbReference type="InterPro" id="IPR011990">
    <property type="entry name" value="TPR-like_helical_dom_sf"/>
</dbReference>
<organism evidence="2 3">
    <name type="scientific">Chlorobium phaeovibrioides</name>
    <dbReference type="NCBI Taxonomy" id="1094"/>
    <lineage>
        <taxon>Bacteria</taxon>
        <taxon>Pseudomonadati</taxon>
        <taxon>Chlorobiota</taxon>
        <taxon>Chlorobiia</taxon>
        <taxon>Chlorobiales</taxon>
        <taxon>Chlorobiaceae</taxon>
        <taxon>Chlorobium/Pelodictyon group</taxon>
        <taxon>Chlorobium</taxon>
    </lineage>
</organism>
<dbReference type="Proteomes" id="UP000279908">
    <property type="component" value="Unassembled WGS sequence"/>
</dbReference>
<comment type="caution">
    <text evidence="2">The sequence shown here is derived from an EMBL/GenBank/DDBJ whole genome shotgun (WGS) entry which is preliminary data.</text>
</comment>
<evidence type="ECO:0008006" key="4">
    <source>
        <dbReference type="Google" id="ProtNLM"/>
    </source>
</evidence>
<name>A0A3S0MPI3_CHLPH</name>
<feature type="coiled-coil region" evidence="1">
    <location>
        <begin position="59"/>
        <end position="93"/>
    </location>
</feature>
<dbReference type="AlphaFoldDB" id="A0A3S0MPI3"/>
<dbReference type="EMBL" id="RXYK01000021">
    <property type="protein sequence ID" value="RTY35719.1"/>
    <property type="molecule type" value="Genomic_DNA"/>
</dbReference>
<gene>
    <name evidence="2" type="ORF">EKD02_09235</name>
</gene>
<evidence type="ECO:0000313" key="2">
    <source>
        <dbReference type="EMBL" id="RTY35719.1"/>
    </source>
</evidence>
<sequence>MPHRTQGKAVIMDIKTGVAEMKLFVYRAVLSACFISLTAFSAVHAVERVGTHDDSAMTLENLSRLAGEKLQNVEALIRERKTAERNAANEAQAREAYERGVQLSSSGDFDGAKKAWKEALDITQSPEMREYVAEQNRLAKLSEEQAAVAQRAAYREEVVSGPRTGRPGSPSGPVWTGEFSLSAANELKAAVEARINLINAEGEALFREDRIDDAEGKFRAALRLDAKNLKAGEYVGSLIPARRETLRRIAASEQKAKAVFDRGSQLYDSGDLIGARTAWVEAINTTEIPATKLGMKARIDQLDAEIAVVFTKIDGLNREGVALFETDSLAESAEKFRAVLALDGTNIKAMEYLEVSIPNRKAFLLSKKAGEEKAGSFFEQGNQLYASGDIPGALAAWQNALTTTENEALKAKATTQIAMAQERKRQELESFQARVAGLYAEGVALFDVGRFDDSATKFNEVLALNSSHWGARQYLNNKIPGMKAELTRKSKVERDAQEAMEQGNKLYAAGNFEEAQDAWKKALEITQQR</sequence>
<evidence type="ECO:0000256" key="1">
    <source>
        <dbReference type="SAM" id="Coils"/>
    </source>
</evidence>
<keyword evidence="1" id="KW-0175">Coiled coil</keyword>
<protein>
    <recommendedName>
        <fullName evidence="4">Tetratricopeptide repeat protein</fullName>
    </recommendedName>
</protein>
<dbReference type="Gene3D" id="1.25.40.10">
    <property type="entry name" value="Tetratricopeptide repeat domain"/>
    <property type="match status" value="3"/>
</dbReference>
<reference evidence="2 3" key="1">
    <citation type="submission" date="2018-12" db="EMBL/GenBank/DDBJ databases">
        <authorList>
            <person name="Lunina O.N."/>
            <person name="Grouzdev D.S."/>
            <person name="Gorlenko V.M."/>
            <person name="Savvichev A.S."/>
        </authorList>
    </citation>
    <scope>NUCLEOTIDE SEQUENCE [LARGE SCALE GENOMIC DNA]</scope>
    <source>
        <strain evidence="2 3">BrKhr-17</strain>
    </source>
</reference>